<dbReference type="EC" id="4.99.1.2" evidence="1"/>
<dbReference type="RefSeq" id="WP_186361394.1">
    <property type="nucleotide sequence ID" value="NZ_JBGEHV010000102.1"/>
</dbReference>
<dbReference type="GO" id="GO:0018836">
    <property type="term" value="F:alkylmercury lyase activity"/>
    <property type="evidence" value="ECO:0007669"/>
    <property type="project" value="UniProtKB-EC"/>
</dbReference>
<sequence length="229" mass="24587">MDANDRSAEDFWATARTLLTRFAARGHISVGLHLARLTNLGEHPVPIERLAQEVGRPAEETATLAQQGPGGHWVRLNDGQITLDLSQHTGMLRRRLRIGQRSFPVSGCAPDVLLWAAVLDEPLTIEETCPATGAPIRVDLTPDGVASLDPAEAVVGYPALPAFEEIAAMPSEEIDATICTQGPLFASAEAASTWVADHPGVHVFGVRDAYDHLREIARALLEAVSPTPQ</sequence>
<organism evidence="1 2">
    <name type="scientific">Saccharopolyspora cebuensis</name>
    <dbReference type="NCBI Taxonomy" id="418759"/>
    <lineage>
        <taxon>Bacteria</taxon>
        <taxon>Bacillati</taxon>
        <taxon>Actinomycetota</taxon>
        <taxon>Actinomycetes</taxon>
        <taxon>Pseudonocardiales</taxon>
        <taxon>Pseudonocardiaceae</taxon>
        <taxon>Saccharopolyspora</taxon>
    </lineage>
</organism>
<protein>
    <submittedName>
        <fullName evidence="1">Organomercurial lyase</fullName>
        <ecNumber evidence="1">4.99.1.2</ecNumber>
    </submittedName>
</protein>
<evidence type="ECO:0000313" key="2">
    <source>
        <dbReference type="Proteomes" id="UP001564626"/>
    </source>
</evidence>
<keyword evidence="1" id="KW-0456">Lyase</keyword>
<reference evidence="1 2" key="1">
    <citation type="submission" date="2024-08" db="EMBL/GenBank/DDBJ databases">
        <title>Genome mining of Saccharopolyspora cebuensis PGLac3 from Nigerian medicinal plant.</title>
        <authorList>
            <person name="Ezeobiora C.E."/>
            <person name="Igbokwe N.H."/>
            <person name="Amin D.H."/>
            <person name="Mendie U.E."/>
        </authorList>
    </citation>
    <scope>NUCLEOTIDE SEQUENCE [LARGE SCALE GENOMIC DNA]</scope>
    <source>
        <strain evidence="1 2">PGLac3</strain>
    </source>
</reference>
<dbReference type="Pfam" id="PF03243">
    <property type="entry name" value="MerB"/>
    <property type="match status" value="1"/>
</dbReference>
<gene>
    <name evidence="1" type="primary">merB</name>
    <name evidence="1" type="ORF">AB8O55_29300</name>
</gene>
<dbReference type="Gene3D" id="3.30.450.410">
    <property type="match status" value="1"/>
</dbReference>
<keyword evidence="2" id="KW-1185">Reference proteome</keyword>
<accession>A0ABV4CT07</accession>
<evidence type="ECO:0000313" key="1">
    <source>
        <dbReference type="EMBL" id="MEY8043523.1"/>
    </source>
</evidence>
<dbReference type="SUPFAM" id="SSF160387">
    <property type="entry name" value="NosL/MerB-like"/>
    <property type="match status" value="1"/>
</dbReference>
<dbReference type="Proteomes" id="UP001564626">
    <property type="component" value="Unassembled WGS sequence"/>
</dbReference>
<dbReference type="InterPro" id="IPR004927">
    <property type="entry name" value="MerB"/>
</dbReference>
<proteinExistence type="predicted"/>
<dbReference type="InterPro" id="IPR053717">
    <property type="entry name" value="MerB_lyase_sf"/>
</dbReference>
<comment type="caution">
    <text evidence="1">The sequence shown here is derived from an EMBL/GenBank/DDBJ whole genome shotgun (WGS) entry which is preliminary data.</text>
</comment>
<name>A0ABV4CT07_9PSEU</name>
<dbReference type="EMBL" id="JBGEHV010000102">
    <property type="protein sequence ID" value="MEY8043523.1"/>
    <property type="molecule type" value="Genomic_DNA"/>
</dbReference>